<dbReference type="EMBL" id="MW546071">
    <property type="protein sequence ID" value="QVD57589.1"/>
    <property type="molecule type" value="Genomic_DNA"/>
</dbReference>
<dbReference type="Proteomes" id="UP000676717">
    <property type="component" value="Segment"/>
</dbReference>
<name>A0A8E5KAN1_9CAUD</name>
<protein>
    <submittedName>
        <fullName evidence="2">Structural protein</fullName>
    </submittedName>
</protein>
<evidence type="ECO:0000256" key="1">
    <source>
        <dbReference type="SAM" id="MobiDB-lite"/>
    </source>
</evidence>
<sequence length="249" mass="28134">MYGNNTNKPSFCYIINENNNIGRFFLCYNVKNNDWRLIIMAKKNINEVLKQDTATVADKYLQVQVEQDGYTRTHRGQYNYKVVDNKGELFLYPIETDGRGNIKIMKKAPVAYTDGDQIHFVVNTVKDPYNHAFIRTENIKGKDKGKQLIQAFLAFVEDRFSFGVYNVFLANNKRDVFALVDAESKDAKKVVDSNEKPHEDVSAEFPASPLRKDVKGVDSGEGQGDTSEPSVPKNVTVTAKETTADITAE</sequence>
<accession>A0A8E5KAN1</accession>
<organism evidence="2 3">
    <name type="scientific">Staphylococcus phage PM56</name>
    <dbReference type="NCBI Taxonomy" id="2834980"/>
    <lineage>
        <taxon>Viruses</taxon>
        <taxon>Duplodnaviria</taxon>
        <taxon>Heunggongvirae</taxon>
        <taxon>Uroviricota</taxon>
        <taxon>Caudoviricetes</taxon>
        <taxon>Herelleviridae</taxon>
        <taxon>Twortvirinae</taxon>
        <taxon>Silviavirus</taxon>
        <taxon>Silviavirus remus</taxon>
    </lineage>
</organism>
<gene>
    <name evidence="2" type="ORF">PM56_044</name>
</gene>
<evidence type="ECO:0000313" key="2">
    <source>
        <dbReference type="EMBL" id="QVD57589.1"/>
    </source>
</evidence>
<feature type="region of interest" description="Disordered" evidence="1">
    <location>
        <begin position="188"/>
        <end position="249"/>
    </location>
</feature>
<proteinExistence type="predicted"/>
<feature type="compositionally biased region" description="Basic and acidic residues" evidence="1">
    <location>
        <begin position="188"/>
        <end position="201"/>
    </location>
</feature>
<reference evidence="2" key="1">
    <citation type="journal article" date="2021" name="Pharmaceuticals (Basel)">
        <title>epsilon(2)-Phages Are Naturally Bred and Have a Vastly Improved Host Range in Staphylococcus aureus over Wild Type Phages.</title>
        <authorList>
            <person name="Saez Moreno D."/>
            <person name="Visram Z."/>
            <person name="Mutti M."/>
            <person name="Restrepo-Cordoba M."/>
            <person name="Hartmann S."/>
            <person name="Kremers A.I."/>
            <person name="Tisakova L."/>
            <person name="Schertler S."/>
            <person name="Wittmann J."/>
            <person name="Kalali B."/>
            <person name="Monecke S."/>
            <person name="Ehricht R."/>
            <person name="Resch G."/>
            <person name="Corsini L."/>
        </authorList>
    </citation>
    <scope>NUCLEOTIDE SEQUENCE</scope>
</reference>
<feature type="compositionally biased region" description="Polar residues" evidence="1">
    <location>
        <begin position="224"/>
        <end position="249"/>
    </location>
</feature>
<evidence type="ECO:0000313" key="3">
    <source>
        <dbReference type="Proteomes" id="UP000676717"/>
    </source>
</evidence>